<name>A0AA40F4L0_9PEZI</name>
<dbReference type="Proteomes" id="UP001172155">
    <property type="component" value="Unassembled WGS sequence"/>
</dbReference>
<proteinExistence type="predicted"/>
<reference evidence="2" key="1">
    <citation type="submission" date="2023-06" db="EMBL/GenBank/DDBJ databases">
        <title>Genome-scale phylogeny and comparative genomics of the fungal order Sordariales.</title>
        <authorList>
            <consortium name="Lawrence Berkeley National Laboratory"/>
            <person name="Hensen N."/>
            <person name="Bonometti L."/>
            <person name="Westerberg I."/>
            <person name="Brannstrom I.O."/>
            <person name="Guillou S."/>
            <person name="Cros-Aarteil S."/>
            <person name="Calhoun S."/>
            <person name="Haridas S."/>
            <person name="Kuo A."/>
            <person name="Mondo S."/>
            <person name="Pangilinan J."/>
            <person name="Riley R."/>
            <person name="LaButti K."/>
            <person name="Andreopoulos B."/>
            <person name="Lipzen A."/>
            <person name="Chen C."/>
            <person name="Yanf M."/>
            <person name="Daum C."/>
            <person name="Ng V."/>
            <person name="Clum A."/>
            <person name="Steindorff A."/>
            <person name="Ohm R."/>
            <person name="Martin F."/>
            <person name="Silar P."/>
            <person name="Natvig D."/>
            <person name="Lalanne C."/>
            <person name="Gautier V."/>
            <person name="Ament-velasquez S.L."/>
            <person name="Kruys A."/>
            <person name="Hutchinson M.I."/>
            <person name="Powell A.J."/>
            <person name="Barry K."/>
            <person name="Miller A.N."/>
            <person name="Grigoriev I.V."/>
            <person name="Debuchy R."/>
            <person name="Gladieux P."/>
            <person name="Thoren M.H."/>
            <person name="Johannesson H."/>
        </authorList>
    </citation>
    <scope>NUCLEOTIDE SEQUENCE</scope>
    <source>
        <strain evidence="2">SMH3187-1</strain>
    </source>
</reference>
<evidence type="ECO:0000313" key="2">
    <source>
        <dbReference type="EMBL" id="KAK0751158.1"/>
    </source>
</evidence>
<accession>A0AA40F4L0</accession>
<comment type="caution">
    <text evidence="2">The sequence shown here is derived from an EMBL/GenBank/DDBJ whole genome shotgun (WGS) entry which is preliminary data.</text>
</comment>
<feature type="region of interest" description="Disordered" evidence="1">
    <location>
        <begin position="86"/>
        <end position="121"/>
    </location>
</feature>
<gene>
    <name evidence="2" type="ORF">B0T18DRAFT_485819</name>
</gene>
<evidence type="ECO:0000256" key="1">
    <source>
        <dbReference type="SAM" id="MobiDB-lite"/>
    </source>
</evidence>
<keyword evidence="3" id="KW-1185">Reference proteome</keyword>
<evidence type="ECO:0000313" key="3">
    <source>
        <dbReference type="Proteomes" id="UP001172155"/>
    </source>
</evidence>
<dbReference type="AlphaFoldDB" id="A0AA40F4L0"/>
<organism evidence="2 3">
    <name type="scientific">Schizothecium vesticola</name>
    <dbReference type="NCBI Taxonomy" id="314040"/>
    <lineage>
        <taxon>Eukaryota</taxon>
        <taxon>Fungi</taxon>
        <taxon>Dikarya</taxon>
        <taxon>Ascomycota</taxon>
        <taxon>Pezizomycotina</taxon>
        <taxon>Sordariomycetes</taxon>
        <taxon>Sordariomycetidae</taxon>
        <taxon>Sordariales</taxon>
        <taxon>Schizotheciaceae</taxon>
        <taxon>Schizothecium</taxon>
    </lineage>
</organism>
<sequence length="238" mass="26663">MAGGAVGIRDPTNQSRCAVISTPGQGPWAQGSKMTAMRKPITHQGDATCMCQTVFGQRCASPCWRNVRNRRLTCCSRGPADRNVDPRSLLGTHPAHNPRAGCGKRRPGLDPINERSEEGYLPENPLSSAAEAVELCGAGAWLGLGRSCFFELCVVHAKAHAQASEDRQMACERCDLLRPERLYQKQVQRRRKEADEVQHCVPVARSVAPRMMQAKEVQSWAPKYLRELERWKKWCRRL</sequence>
<dbReference type="EMBL" id="JAUKUD010000002">
    <property type="protein sequence ID" value="KAK0751158.1"/>
    <property type="molecule type" value="Genomic_DNA"/>
</dbReference>
<protein>
    <submittedName>
        <fullName evidence="2">Uncharacterized protein</fullName>
    </submittedName>
</protein>